<evidence type="ECO:0000256" key="3">
    <source>
        <dbReference type="ARBA" id="ARBA00022771"/>
    </source>
</evidence>
<dbReference type="HOGENOM" id="CLU_1038895_0_0_1"/>
<evidence type="ECO:0000256" key="2">
    <source>
        <dbReference type="ARBA" id="ARBA00022723"/>
    </source>
</evidence>
<dbReference type="PANTHER" id="PTHR46481:SF10">
    <property type="entry name" value="ZINC FINGER BED DOMAIN-CONTAINING PROTEIN 39"/>
    <property type="match status" value="1"/>
</dbReference>
<organism evidence="6 7">
    <name type="scientific">Sphaerobolus stellatus (strain SS14)</name>
    <dbReference type="NCBI Taxonomy" id="990650"/>
    <lineage>
        <taxon>Eukaryota</taxon>
        <taxon>Fungi</taxon>
        <taxon>Dikarya</taxon>
        <taxon>Basidiomycota</taxon>
        <taxon>Agaricomycotina</taxon>
        <taxon>Agaricomycetes</taxon>
        <taxon>Phallomycetidae</taxon>
        <taxon>Geastrales</taxon>
        <taxon>Sphaerobolaceae</taxon>
        <taxon>Sphaerobolus</taxon>
    </lineage>
</organism>
<dbReference type="AlphaFoldDB" id="A0A0C9V9G8"/>
<dbReference type="EMBL" id="KN837122">
    <property type="protein sequence ID" value="KIJ43629.1"/>
    <property type="molecule type" value="Genomic_DNA"/>
</dbReference>
<evidence type="ECO:0000256" key="1">
    <source>
        <dbReference type="ARBA" id="ARBA00004123"/>
    </source>
</evidence>
<dbReference type="Proteomes" id="UP000054279">
    <property type="component" value="Unassembled WGS sequence"/>
</dbReference>
<proteinExistence type="predicted"/>
<keyword evidence="5" id="KW-0539">Nucleus</keyword>
<dbReference type="SUPFAM" id="SSF53098">
    <property type="entry name" value="Ribonuclease H-like"/>
    <property type="match status" value="1"/>
</dbReference>
<keyword evidence="7" id="KW-1185">Reference proteome</keyword>
<accession>A0A0C9V9G8</accession>
<dbReference type="GO" id="GO:0005634">
    <property type="term" value="C:nucleus"/>
    <property type="evidence" value="ECO:0007669"/>
    <property type="project" value="UniProtKB-SubCell"/>
</dbReference>
<evidence type="ECO:0000256" key="5">
    <source>
        <dbReference type="ARBA" id="ARBA00023242"/>
    </source>
</evidence>
<protein>
    <submittedName>
        <fullName evidence="6">Uncharacterized protein</fullName>
    </submittedName>
</protein>
<dbReference type="OrthoDB" id="3172935at2759"/>
<reference evidence="6 7" key="1">
    <citation type="submission" date="2014-06" db="EMBL/GenBank/DDBJ databases">
        <title>Evolutionary Origins and Diversification of the Mycorrhizal Mutualists.</title>
        <authorList>
            <consortium name="DOE Joint Genome Institute"/>
            <consortium name="Mycorrhizal Genomics Consortium"/>
            <person name="Kohler A."/>
            <person name="Kuo A."/>
            <person name="Nagy L.G."/>
            <person name="Floudas D."/>
            <person name="Copeland A."/>
            <person name="Barry K.W."/>
            <person name="Cichocki N."/>
            <person name="Veneault-Fourrey C."/>
            <person name="LaButti K."/>
            <person name="Lindquist E.A."/>
            <person name="Lipzen A."/>
            <person name="Lundell T."/>
            <person name="Morin E."/>
            <person name="Murat C."/>
            <person name="Riley R."/>
            <person name="Ohm R."/>
            <person name="Sun H."/>
            <person name="Tunlid A."/>
            <person name="Henrissat B."/>
            <person name="Grigoriev I.V."/>
            <person name="Hibbett D.S."/>
            <person name="Martin F."/>
        </authorList>
    </citation>
    <scope>NUCLEOTIDE SEQUENCE [LARGE SCALE GENOMIC DNA]</scope>
    <source>
        <strain evidence="6 7">SS14</strain>
    </source>
</reference>
<gene>
    <name evidence="6" type="ORF">M422DRAFT_253220</name>
</gene>
<keyword evidence="3" id="KW-0863">Zinc-finger</keyword>
<dbReference type="InterPro" id="IPR012337">
    <property type="entry name" value="RNaseH-like_sf"/>
</dbReference>
<comment type="subcellular location">
    <subcellularLocation>
        <location evidence="1">Nucleus</location>
    </subcellularLocation>
</comment>
<keyword evidence="4" id="KW-0862">Zinc</keyword>
<keyword evidence="2" id="KW-0479">Metal-binding</keyword>
<evidence type="ECO:0000256" key="4">
    <source>
        <dbReference type="ARBA" id="ARBA00022833"/>
    </source>
</evidence>
<evidence type="ECO:0000313" key="6">
    <source>
        <dbReference type="EMBL" id="KIJ43629.1"/>
    </source>
</evidence>
<dbReference type="GO" id="GO:0008270">
    <property type="term" value="F:zinc ion binding"/>
    <property type="evidence" value="ECO:0007669"/>
    <property type="project" value="UniProtKB-KW"/>
</dbReference>
<evidence type="ECO:0000313" key="7">
    <source>
        <dbReference type="Proteomes" id="UP000054279"/>
    </source>
</evidence>
<sequence length="268" mass="31142">MSVIAIVQALIVMIRSSPQWKLKFQRIQEAKINIRKAEVEGQGEVWILEMPLKLILDVITRWSSTCLMLERALKLRHALDTICRSPEYKDTLGKLAISDDIWKKVELIVEILSKARTGQQLLSADCYPTLHKAIPAMEYLQGEWEKLQDTYRFGENDDVVPLIQAGFDKLSIYYLKMEDTDAYGNATVLTSYVKMCYLKKWWKNPSLSGDTPRFPPRIFPYRTTPRVKHPLEVIPHGIRPQHICRLLWPESGRFGWRQWSSGGGYMRM</sequence>
<name>A0A0C9V9G8_SPHS4</name>
<dbReference type="PANTHER" id="PTHR46481">
    <property type="entry name" value="ZINC FINGER BED DOMAIN-CONTAINING PROTEIN 4"/>
    <property type="match status" value="1"/>
</dbReference>
<dbReference type="InterPro" id="IPR052035">
    <property type="entry name" value="ZnF_BED_domain_contain"/>
</dbReference>